<evidence type="ECO:0000313" key="1">
    <source>
        <dbReference type="EMBL" id="TPG18250.1"/>
    </source>
</evidence>
<protein>
    <submittedName>
        <fullName evidence="1">Sucrase ferredoxin</fullName>
    </submittedName>
</protein>
<dbReference type="Proteomes" id="UP000317722">
    <property type="component" value="Unassembled WGS sequence"/>
</dbReference>
<accession>A0A502D0G2</accession>
<dbReference type="InterPro" id="IPR036249">
    <property type="entry name" value="Thioredoxin-like_sf"/>
</dbReference>
<name>A0A502D0G2_9MICO</name>
<sequence length="331" mass="34729">MTSPDASHAGHASHATPAPDACSVGFDLAGVSAYGTAARATFFVALEQPGPWGRDAATQSHLPAGVGSSLSSACSDRGGRLSLIRRPGRHADDAHVPDHAAYLAWAGTDPWLLRLTLTDAALLLDLDLDALARGDRDAVLASAPGAETAEPILLVCTNGRRDVCCAVRGRPVALDAADDHPGRVWEASHTGGHRFAPTGVLLPQGATLARLDADQCGEVLREAAEGRLPTGVLGPLHDRGRSALTGPEQAAESHVRHEAGITGLGALTVSATESESVYAVQHRDGRGWQVALERRVHTDLPESCGKVPVHVADWRARTVDQRIRTSPTRHA</sequence>
<gene>
    <name evidence="1" type="ORF">EAH86_07710</name>
</gene>
<dbReference type="AlphaFoldDB" id="A0A502D0G2"/>
<dbReference type="EMBL" id="RCZM01000002">
    <property type="protein sequence ID" value="TPG18250.1"/>
    <property type="molecule type" value="Genomic_DNA"/>
</dbReference>
<dbReference type="Pfam" id="PF06999">
    <property type="entry name" value="Suc_Fer-like"/>
    <property type="match status" value="1"/>
</dbReference>
<comment type="caution">
    <text evidence="1">The sequence shown here is derived from an EMBL/GenBank/DDBJ whole genome shotgun (WGS) entry which is preliminary data.</text>
</comment>
<dbReference type="SUPFAM" id="SSF52833">
    <property type="entry name" value="Thioredoxin-like"/>
    <property type="match status" value="1"/>
</dbReference>
<organism evidence="1 2">
    <name type="scientific">Pedococcus bigeumensis</name>
    <dbReference type="NCBI Taxonomy" id="433644"/>
    <lineage>
        <taxon>Bacteria</taxon>
        <taxon>Bacillati</taxon>
        <taxon>Actinomycetota</taxon>
        <taxon>Actinomycetes</taxon>
        <taxon>Micrococcales</taxon>
        <taxon>Intrasporangiaceae</taxon>
        <taxon>Pedococcus</taxon>
    </lineage>
</organism>
<keyword evidence="2" id="KW-1185">Reference proteome</keyword>
<evidence type="ECO:0000313" key="2">
    <source>
        <dbReference type="Proteomes" id="UP000317722"/>
    </source>
</evidence>
<proteinExistence type="predicted"/>
<dbReference type="InterPro" id="IPR009737">
    <property type="entry name" value="Aim32/Apd1-like"/>
</dbReference>
<dbReference type="OrthoDB" id="3399139at2"/>
<reference evidence="1 2" key="1">
    <citation type="journal article" date="2019" name="Environ. Microbiol.">
        <title>Species interactions and distinct microbial communities in high Arctic permafrost affected cryosols are associated with the CH4 and CO2 gas fluxes.</title>
        <authorList>
            <person name="Altshuler I."/>
            <person name="Hamel J."/>
            <person name="Turney S."/>
            <person name="Magnuson E."/>
            <person name="Levesque R."/>
            <person name="Greer C."/>
            <person name="Whyte L.G."/>
        </authorList>
    </citation>
    <scope>NUCLEOTIDE SEQUENCE [LARGE SCALE GENOMIC DNA]</scope>
    <source>
        <strain evidence="1 2">S9.3A</strain>
    </source>
</reference>